<dbReference type="GO" id="GO:0043709">
    <property type="term" value="P:cell adhesion involved in single-species biofilm formation"/>
    <property type="evidence" value="ECO:0007669"/>
    <property type="project" value="TreeGrafter"/>
</dbReference>
<keyword evidence="3" id="KW-1133">Transmembrane helix</keyword>
<evidence type="ECO:0000313" key="6">
    <source>
        <dbReference type="Proteomes" id="UP000708298"/>
    </source>
</evidence>
<keyword evidence="6" id="KW-1185">Reference proteome</keyword>
<dbReference type="InterPro" id="IPR029787">
    <property type="entry name" value="Nucleotide_cyclase"/>
</dbReference>
<gene>
    <name evidence="5" type="ORF">ASILVAE211_14735</name>
</gene>
<feature type="transmembrane region" description="Helical" evidence="3">
    <location>
        <begin position="20"/>
        <end position="41"/>
    </location>
</feature>
<dbReference type="FunFam" id="3.30.70.270:FF:000001">
    <property type="entry name" value="Diguanylate cyclase domain protein"/>
    <property type="match status" value="1"/>
</dbReference>
<dbReference type="PANTHER" id="PTHR45138">
    <property type="entry name" value="REGULATORY COMPONENTS OF SENSORY TRANSDUCTION SYSTEM"/>
    <property type="match status" value="1"/>
</dbReference>
<dbReference type="CDD" id="cd01949">
    <property type="entry name" value="GGDEF"/>
    <property type="match status" value="1"/>
</dbReference>
<proteinExistence type="predicted"/>
<dbReference type="SMART" id="SM00267">
    <property type="entry name" value="GGDEF"/>
    <property type="match status" value="1"/>
</dbReference>
<dbReference type="PANTHER" id="PTHR45138:SF9">
    <property type="entry name" value="DIGUANYLATE CYCLASE DGCM-RELATED"/>
    <property type="match status" value="1"/>
</dbReference>
<dbReference type="InterPro" id="IPR050469">
    <property type="entry name" value="Diguanylate_Cyclase"/>
</dbReference>
<organism evidence="5 6">
    <name type="scientific">Acidisoma silvae</name>
    <dbReference type="NCBI Taxonomy" id="2802396"/>
    <lineage>
        <taxon>Bacteria</taxon>
        <taxon>Pseudomonadati</taxon>
        <taxon>Pseudomonadota</taxon>
        <taxon>Alphaproteobacteria</taxon>
        <taxon>Acetobacterales</taxon>
        <taxon>Acidocellaceae</taxon>
        <taxon>Acidisoma</taxon>
    </lineage>
</organism>
<dbReference type="SUPFAM" id="SSF55781">
    <property type="entry name" value="GAF domain-like"/>
    <property type="match status" value="1"/>
</dbReference>
<feature type="transmembrane region" description="Helical" evidence="3">
    <location>
        <begin position="193"/>
        <end position="214"/>
    </location>
</feature>
<dbReference type="Proteomes" id="UP000708298">
    <property type="component" value="Unassembled WGS sequence"/>
</dbReference>
<reference evidence="5" key="2">
    <citation type="submission" date="2021-01" db="EMBL/GenBank/DDBJ databases">
        <authorList>
            <person name="Mieszkin S."/>
            <person name="Pouder E."/>
            <person name="Alain K."/>
        </authorList>
    </citation>
    <scope>NUCLEOTIDE SEQUENCE</scope>
    <source>
        <strain evidence="5">HW T2.11</strain>
    </source>
</reference>
<name>A0A963YTV9_9PROT</name>
<reference evidence="5" key="1">
    <citation type="journal article" date="2021" name="Microorganisms">
        <title>Acidisoma silvae sp. nov. and Acidisomacellulosilytica sp. nov., Two Acidophilic Bacteria Isolated from Decaying Wood, Hydrolyzing Cellulose and Producing Poly-3-hydroxybutyrate.</title>
        <authorList>
            <person name="Mieszkin S."/>
            <person name="Pouder E."/>
            <person name="Uroz S."/>
            <person name="Simon-Colin C."/>
            <person name="Alain K."/>
        </authorList>
    </citation>
    <scope>NUCLEOTIDE SEQUENCE</scope>
    <source>
        <strain evidence="5">HW T2.11</strain>
    </source>
</reference>
<dbReference type="InterPro" id="IPR029016">
    <property type="entry name" value="GAF-like_dom_sf"/>
</dbReference>
<dbReference type="EMBL" id="JAESVB010000006">
    <property type="protein sequence ID" value="MCB8876447.1"/>
    <property type="molecule type" value="Genomic_DNA"/>
</dbReference>
<dbReference type="NCBIfam" id="TIGR00254">
    <property type="entry name" value="GGDEF"/>
    <property type="match status" value="1"/>
</dbReference>
<dbReference type="EC" id="2.7.7.65" evidence="1"/>
<dbReference type="GO" id="GO:1902201">
    <property type="term" value="P:negative regulation of bacterial-type flagellum-dependent cell motility"/>
    <property type="evidence" value="ECO:0007669"/>
    <property type="project" value="TreeGrafter"/>
</dbReference>
<feature type="domain" description="GGDEF" evidence="4">
    <location>
        <begin position="426"/>
        <end position="555"/>
    </location>
</feature>
<accession>A0A963YTV9</accession>
<keyword evidence="3" id="KW-0812">Transmembrane</keyword>
<sequence>MKPNLTWAAKAGIGFARRHLSSIIIAFVAVMGVSTVIAYVISRDDQTQLRAYVWATRDIRLVQFALLDTQSGVRGVVLSAQPTDFAAYVRGVSELNNAEGDIFKDIDDHALSQNLGETTAHPVTDRIATLRAAWSQAVILAMDHESDQAETVLTKAQTSQLMAQLQTMIGGYLDYRSAKVDADWRRIAAEQNLILLINLLGAIIAIAATSYAFATSRREAKGREAAIGASLVARREVETLFGMTEILQSAATSEDANAVLRATATELLGDFGGALYVFNNSRDRLDFATEWGASGADAPPLHIAPDSCWALKRGKPHLNGRGEQALRCAHSDCSGTAFEIPIVARGEIHGLLILRGDSLRDAETLKRIQPIAIALADAMSLALSNIVLRERLRNQALRDPLTSLYNRRFLEEMLERLTTDAERRRTPVSVIMLDLDHFKNLNDRYGHAAGDLALRDTAGAVLASLRPADIACRYGGEELAILLPDTTLEVAVARAEQIRTAIGATTSNGITVTASFGVASMPENCSRANELLPTADKALYLAKDQGRDRVVAAPLRPSADMVQLTHAGWNLADKRAGD</sequence>
<dbReference type="GO" id="GO:0052621">
    <property type="term" value="F:diguanylate cyclase activity"/>
    <property type="evidence" value="ECO:0007669"/>
    <property type="project" value="UniProtKB-EC"/>
</dbReference>
<dbReference type="Gene3D" id="3.30.70.270">
    <property type="match status" value="1"/>
</dbReference>
<dbReference type="PROSITE" id="PS50887">
    <property type="entry name" value="GGDEF"/>
    <property type="match status" value="1"/>
</dbReference>
<dbReference type="RefSeq" id="WP_227322102.1">
    <property type="nucleotide sequence ID" value="NZ_JAESVB010000006.1"/>
</dbReference>
<dbReference type="GO" id="GO:0005886">
    <property type="term" value="C:plasma membrane"/>
    <property type="evidence" value="ECO:0007669"/>
    <property type="project" value="TreeGrafter"/>
</dbReference>
<evidence type="ECO:0000313" key="5">
    <source>
        <dbReference type="EMBL" id="MCB8876447.1"/>
    </source>
</evidence>
<dbReference type="Pfam" id="PF00990">
    <property type="entry name" value="GGDEF"/>
    <property type="match status" value="1"/>
</dbReference>
<evidence type="ECO:0000259" key="4">
    <source>
        <dbReference type="PROSITE" id="PS50887"/>
    </source>
</evidence>
<protein>
    <recommendedName>
        <fullName evidence="1">diguanylate cyclase</fullName>
        <ecNumber evidence="1">2.7.7.65</ecNumber>
    </recommendedName>
</protein>
<keyword evidence="3" id="KW-0472">Membrane</keyword>
<comment type="catalytic activity">
    <reaction evidence="2">
        <text>2 GTP = 3',3'-c-di-GMP + 2 diphosphate</text>
        <dbReference type="Rhea" id="RHEA:24898"/>
        <dbReference type="ChEBI" id="CHEBI:33019"/>
        <dbReference type="ChEBI" id="CHEBI:37565"/>
        <dbReference type="ChEBI" id="CHEBI:58805"/>
        <dbReference type="EC" id="2.7.7.65"/>
    </reaction>
</comment>
<dbReference type="InterPro" id="IPR043128">
    <property type="entry name" value="Rev_trsase/Diguanyl_cyclase"/>
</dbReference>
<comment type="caution">
    <text evidence="5">The sequence shown here is derived from an EMBL/GenBank/DDBJ whole genome shotgun (WGS) entry which is preliminary data.</text>
</comment>
<dbReference type="InterPro" id="IPR000160">
    <property type="entry name" value="GGDEF_dom"/>
</dbReference>
<evidence type="ECO:0000256" key="2">
    <source>
        <dbReference type="ARBA" id="ARBA00034247"/>
    </source>
</evidence>
<dbReference type="AlphaFoldDB" id="A0A963YTV9"/>
<dbReference type="SUPFAM" id="SSF55073">
    <property type="entry name" value="Nucleotide cyclase"/>
    <property type="match status" value="1"/>
</dbReference>
<dbReference type="Gene3D" id="3.30.450.40">
    <property type="match status" value="1"/>
</dbReference>
<evidence type="ECO:0000256" key="3">
    <source>
        <dbReference type="SAM" id="Phobius"/>
    </source>
</evidence>
<evidence type="ECO:0000256" key="1">
    <source>
        <dbReference type="ARBA" id="ARBA00012528"/>
    </source>
</evidence>